<dbReference type="RefSeq" id="WP_345372069.1">
    <property type="nucleotide sequence ID" value="NZ_BAABLM010000001.1"/>
</dbReference>
<evidence type="ECO:0000313" key="3">
    <source>
        <dbReference type="Proteomes" id="UP001501295"/>
    </source>
</evidence>
<dbReference type="EMBL" id="BAABLM010000001">
    <property type="protein sequence ID" value="GAA4664350.1"/>
    <property type="molecule type" value="Genomic_DNA"/>
</dbReference>
<sequence length="498" mass="55472">MSLDTFTRKRAPQLIPRVTIDWNAESGVSKTTATLQVVVNEKLMPGETVREGAYSAFRELDADYVRYVPWFPYPHQSVAELEPPTATSTSWDFTHVDPPTIDFLEATKGRNPILNFSTIPGWMFVDGQPDYPADPREIFFPYNLGVDLVDPTGKQLGDYFERLVSWYTKGGLTDENGVWHESGHHYELPFWEVLNEADFEHETTPESYTERYDIIVEAIRRVSPETKFVGLGLARPGAAPEYFEYFLDPANHRNGIPIAWISYHFYAHPALSETFDEWQHSLFAQADGFVTTVRWIESVRKRLSPTTKTMINEVGIILAEDELTAHGAEMGEPDFPDAYWNLAGALYAHLVVELTKLEIDVIGESQLVGYPGQFPSVSMVDWNTGEPNARFRVLQLLRESLVPGDVLVADPLVAATGGRGDALGVPDRLPFVHDGERRVLLVNRTGEPVTTEVPGAVGGSLRTVDEESAGGPIRSSGVDSDTIELAPYSVACLRLPTV</sequence>
<protein>
    <recommendedName>
        <fullName evidence="1">D-apionate lactonase C-terminal domain-containing protein</fullName>
    </recommendedName>
</protein>
<dbReference type="SUPFAM" id="SSF51445">
    <property type="entry name" value="(Trans)glycosidases"/>
    <property type="match status" value="1"/>
</dbReference>
<dbReference type="Gene3D" id="3.20.20.80">
    <property type="entry name" value="Glycosidases"/>
    <property type="match status" value="1"/>
</dbReference>
<gene>
    <name evidence="2" type="ORF">GCM10025780_01530</name>
</gene>
<evidence type="ECO:0000259" key="1">
    <source>
        <dbReference type="Pfam" id="PF25839"/>
    </source>
</evidence>
<dbReference type="Proteomes" id="UP001501295">
    <property type="component" value="Unassembled WGS sequence"/>
</dbReference>
<name>A0ABP8VJI3_9MICO</name>
<proteinExistence type="predicted"/>
<dbReference type="InterPro" id="IPR058789">
    <property type="entry name" value="ApnL_C"/>
</dbReference>
<organism evidence="2 3">
    <name type="scientific">Frondihabitans cladoniiphilus</name>
    <dbReference type="NCBI Taxonomy" id="715785"/>
    <lineage>
        <taxon>Bacteria</taxon>
        <taxon>Bacillati</taxon>
        <taxon>Actinomycetota</taxon>
        <taxon>Actinomycetes</taxon>
        <taxon>Micrococcales</taxon>
        <taxon>Microbacteriaceae</taxon>
        <taxon>Frondihabitans</taxon>
    </lineage>
</organism>
<evidence type="ECO:0000313" key="2">
    <source>
        <dbReference type="EMBL" id="GAA4664350.1"/>
    </source>
</evidence>
<comment type="caution">
    <text evidence="2">The sequence shown here is derived from an EMBL/GenBank/DDBJ whole genome shotgun (WGS) entry which is preliminary data.</text>
</comment>
<dbReference type="InterPro" id="IPR017853">
    <property type="entry name" value="GH"/>
</dbReference>
<dbReference type="Pfam" id="PF25839">
    <property type="entry name" value="Apionate_lact_C"/>
    <property type="match status" value="1"/>
</dbReference>
<keyword evidence="3" id="KW-1185">Reference proteome</keyword>
<feature type="domain" description="D-apionate lactonase C-terminal" evidence="1">
    <location>
        <begin position="433"/>
        <end position="493"/>
    </location>
</feature>
<reference evidence="3" key="1">
    <citation type="journal article" date="2019" name="Int. J. Syst. Evol. Microbiol.">
        <title>The Global Catalogue of Microorganisms (GCM) 10K type strain sequencing project: providing services to taxonomists for standard genome sequencing and annotation.</title>
        <authorList>
            <consortium name="The Broad Institute Genomics Platform"/>
            <consortium name="The Broad Institute Genome Sequencing Center for Infectious Disease"/>
            <person name="Wu L."/>
            <person name="Ma J."/>
        </authorList>
    </citation>
    <scope>NUCLEOTIDE SEQUENCE [LARGE SCALE GENOMIC DNA]</scope>
    <source>
        <strain evidence="3">JCM 18956</strain>
    </source>
</reference>
<accession>A0ABP8VJI3</accession>